<organism evidence="1 2">
    <name type="scientific">Streptomyces corchorusii</name>
    <name type="common">Streptomyces chibaensis</name>
    <dbReference type="NCBI Taxonomy" id="1903"/>
    <lineage>
        <taxon>Bacteria</taxon>
        <taxon>Bacillati</taxon>
        <taxon>Actinomycetota</taxon>
        <taxon>Actinomycetes</taxon>
        <taxon>Kitasatosporales</taxon>
        <taxon>Streptomycetaceae</taxon>
        <taxon>Streptomyces</taxon>
    </lineage>
</organism>
<protein>
    <submittedName>
        <fullName evidence="1">VldV</fullName>
    </submittedName>
</protein>
<keyword evidence="2" id="KW-1185">Reference proteome</keyword>
<dbReference type="Proteomes" id="UP000053398">
    <property type="component" value="Unassembled WGS sequence"/>
</dbReference>
<dbReference type="RefSeq" id="WP_059267134.1">
    <property type="nucleotide sequence ID" value="NZ_KQ948381.1"/>
</dbReference>
<evidence type="ECO:0000313" key="1">
    <source>
        <dbReference type="EMBL" id="KUN15359.1"/>
    </source>
</evidence>
<comment type="caution">
    <text evidence="1">The sequence shown here is derived from an EMBL/GenBank/DDBJ whole genome shotgun (WGS) entry which is preliminary data.</text>
</comment>
<name>A0A124HJ52_STRCK</name>
<dbReference type="InterPro" id="IPR009758">
    <property type="entry name" value="DUF1326"/>
</dbReference>
<accession>A0A124HJ52</accession>
<dbReference type="Pfam" id="PF07040">
    <property type="entry name" value="DUF1326"/>
    <property type="match status" value="1"/>
</dbReference>
<evidence type="ECO:0000313" key="2">
    <source>
        <dbReference type="Proteomes" id="UP000053398"/>
    </source>
</evidence>
<gene>
    <name evidence="1" type="ORF">AQJ11_43240</name>
</gene>
<proteinExistence type="predicted"/>
<dbReference type="EMBL" id="LMWP01000072">
    <property type="protein sequence ID" value="KUN15359.1"/>
    <property type="molecule type" value="Genomic_DNA"/>
</dbReference>
<reference evidence="1 2" key="1">
    <citation type="submission" date="2015-10" db="EMBL/GenBank/DDBJ databases">
        <title>Draft genome sequence of Streptomyces corchorusii DSM 40340, type strain for the species Streptomyces corchorusii.</title>
        <authorList>
            <person name="Ruckert C."/>
            <person name="Winkler A."/>
            <person name="Kalinowski J."/>
            <person name="Kampfer P."/>
            <person name="Glaeser S."/>
        </authorList>
    </citation>
    <scope>NUCLEOTIDE SEQUENCE [LARGE SCALE GENOMIC DNA]</scope>
    <source>
        <strain evidence="1 2">DSM 40340</strain>
    </source>
</reference>
<sequence length="204" mass="21625">MAWNVTGTYFESCNCDTVCPCTTSGLTAPADNERCQVTFAFHVAQGEVDGVDVSDRNVVVFVDAPRVMADGGWQVALYVDASADDGQAEALGKVFSGQAGGPMAALVPLVAEVLGVERAPIDFHDDGRRHTVRVADAIHIEIEDQVAPQFGDDGPVMKLSGMFHPANSTLTVARSTRAVGHGVHGRSWDFTGHNAHSAPFSWSA</sequence>
<dbReference type="AlphaFoldDB" id="A0A124HJ52"/>